<feature type="region of interest" description="Disordered" evidence="1">
    <location>
        <begin position="165"/>
        <end position="185"/>
    </location>
</feature>
<proteinExistence type="predicted"/>
<evidence type="ECO:0000313" key="2">
    <source>
        <dbReference type="EMBL" id="CEM53437.1"/>
    </source>
</evidence>
<dbReference type="EMBL" id="CDMZ01005686">
    <property type="protein sequence ID" value="CEM53437.1"/>
    <property type="molecule type" value="Genomic_DNA"/>
</dbReference>
<dbReference type="VEuPathDB" id="CryptoDB:Cvel_11962"/>
<organism evidence="2">
    <name type="scientific">Chromera velia CCMP2878</name>
    <dbReference type="NCBI Taxonomy" id="1169474"/>
    <lineage>
        <taxon>Eukaryota</taxon>
        <taxon>Sar</taxon>
        <taxon>Alveolata</taxon>
        <taxon>Colpodellida</taxon>
        <taxon>Chromeraceae</taxon>
        <taxon>Chromera</taxon>
    </lineage>
</organism>
<gene>
    <name evidence="2" type="ORF">Cvel_11962</name>
</gene>
<evidence type="ECO:0000256" key="1">
    <source>
        <dbReference type="SAM" id="MobiDB-lite"/>
    </source>
</evidence>
<dbReference type="AlphaFoldDB" id="A0A0G4I8H5"/>
<sequence length="237" mass="26284">MIPYLRKLSTQLFKAAAPPNRRGSALETVLPSNSGEEFDGRSDDLLGVAASAEAPVEAPSREESESDSAPQDEGLGGIRWTGPDGILDRVARQVSVPVTERESFSLGAAIHNAWNDFLSSWSCCVLTREKDSETDTDSRFSLEDLDRCALEGGNRDVHVDVEARRQEDEVEEEAPPFPRLQPVPHGPMGNARLYAEFYRADQKLKEKGQEMPRTPKRVEVGHLGHERLWAAAYERLG</sequence>
<feature type="region of interest" description="Disordered" evidence="1">
    <location>
        <begin position="16"/>
        <end position="82"/>
    </location>
</feature>
<accession>A0A0G4I8H5</accession>
<feature type="compositionally biased region" description="Low complexity" evidence="1">
    <location>
        <begin position="48"/>
        <end position="58"/>
    </location>
</feature>
<name>A0A0G4I8H5_9ALVE</name>
<feature type="compositionally biased region" description="Pro residues" evidence="1">
    <location>
        <begin position="175"/>
        <end position="185"/>
    </location>
</feature>
<reference evidence="2" key="1">
    <citation type="submission" date="2014-11" db="EMBL/GenBank/DDBJ databases">
        <authorList>
            <person name="Otto D Thomas"/>
            <person name="Naeem Raeece"/>
        </authorList>
    </citation>
    <scope>NUCLEOTIDE SEQUENCE</scope>
</reference>
<protein>
    <submittedName>
        <fullName evidence="2">Uncharacterized protein</fullName>
    </submittedName>
</protein>